<dbReference type="PANTHER" id="PTHR10229">
    <property type="entry name" value="GTP-BINDING PROTEIN HFLX"/>
    <property type="match status" value="1"/>
</dbReference>
<feature type="domain" description="Hflx-type G" evidence="7">
    <location>
        <begin position="209"/>
        <end position="384"/>
    </location>
</feature>
<dbReference type="PROSITE" id="PS51705">
    <property type="entry name" value="G_HFLX"/>
    <property type="match status" value="1"/>
</dbReference>
<evidence type="ECO:0000256" key="1">
    <source>
        <dbReference type="ARBA" id="ARBA00022723"/>
    </source>
</evidence>
<dbReference type="GO" id="GO:0046872">
    <property type="term" value="F:metal ion binding"/>
    <property type="evidence" value="ECO:0007669"/>
    <property type="project" value="UniProtKB-KW"/>
</dbReference>
<feature type="binding site" evidence="5">
    <location>
        <begin position="362"/>
        <end position="364"/>
    </location>
    <ligand>
        <name>GTP</name>
        <dbReference type="ChEBI" id="CHEBI:37565"/>
    </ligand>
</feature>
<evidence type="ECO:0000313" key="8">
    <source>
        <dbReference type="EMBL" id="PUA33129.1"/>
    </source>
</evidence>
<evidence type="ECO:0000256" key="4">
    <source>
        <dbReference type="ARBA" id="ARBA00023134"/>
    </source>
</evidence>
<dbReference type="AlphaFoldDB" id="A0A2R7Y739"/>
<protein>
    <submittedName>
        <fullName evidence="8">GTPase HflX</fullName>
    </submittedName>
</protein>
<name>A0A2R7Y739_9CREN</name>
<dbReference type="Pfam" id="PF01926">
    <property type="entry name" value="MMR_HSR1"/>
    <property type="match status" value="1"/>
</dbReference>
<feature type="binding site" evidence="5">
    <location>
        <begin position="261"/>
        <end position="264"/>
    </location>
    <ligand>
        <name>GTP</name>
        <dbReference type="ChEBI" id="CHEBI:37565"/>
    </ligand>
</feature>
<keyword evidence="2 5" id="KW-0547">Nucleotide-binding</keyword>
<dbReference type="Pfam" id="PF16360">
    <property type="entry name" value="GTP-bdg_M"/>
    <property type="match status" value="1"/>
</dbReference>
<dbReference type="Gene3D" id="3.40.50.11060">
    <property type="entry name" value="GTPase HflX, N-terminal domain"/>
    <property type="match status" value="1"/>
</dbReference>
<evidence type="ECO:0000259" key="7">
    <source>
        <dbReference type="PROSITE" id="PS51705"/>
    </source>
</evidence>
<dbReference type="Proteomes" id="UP000244093">
    <property type="component" value="Unassembled WGS sequence"/>
</dbReference>
<gene>
    <name evidence="8" type="ORF">B7O98_01440</name>
</gene>
<dbReference type="Gene3D" id="6.10.250.2860">
    <property type="match status" value="1"/>
</dbReference>
<sequence>MTLWLLGRRRTEGVAGRVRNGYRKNVVLISRLEDLSEARALVETLNFRVVDEVVLKNSFKPNVNYFLDLERLKALKDRLDGDSLNFVNSIYIYEVLHPRQTINLIKEFKREVKDKISLILEIFAEHAGSKEAKLQIEMAEILHQLPIVKEWIRKAKLGELPGFMGPGEYATDVYYNHMRRRLVRIRRELKALRERRLKERVSRTSAGFPQVAISGYANAGKTTLFNLLTGSNKPVGPEMFTTVSPKVSTAVIEDLRVAFVDTVGFIKGLPHEVIEAFYATLEEIATSKLTVLVVDASEDLSKVRGKVLSSLDILSKIGYFGKPLVVALNKVDLLNDVSEVKKVVEEVLSNHYMWSWRVVSISALKGFGVSSLKNVIYELIKPKELSVSNA</sequence>
<dbReference type="SUPFAM" id="SSF52540">
    <property type="entry name" value="P-loop containing nucleoside triphosphate hydrolases"/>
    <property type="match status" value="1"/>
</dbReference>
<accession>A0A2R7Y739</accession>
<dbReference type="InterPro" id="IPR030394">
    <property type="entry name" value="G_HFLX_dom"/>
</dbReference>
<proteinExistence type="predicted"/>
<feature type="binding site" evidence="6">
    <location>
        <position position="222"/>
    </location>
    <ligand>
        <name>Mg(2+)</name>
        <dbReference type="ChEBI" id="CHEBI:18420"/>
    </ligand>
</feature>
<evidence type="ECO:0000313" key="9">
    <source>
        <dbReference type="Proteomes" id="UP000244093"/>
    </source>
</evidence>
<feature type="binding site" evidence="5">
    <location>
        <begin position="240"/>
        <end position="244"/>
    </location>
    <ligand>
        <name>GTP</name>
        <dbReference type="ChEBI" id="CHEBI:37565"/>
    </ligand>
</feature>
<comment type="caution">
    <text evidence="8">The sequence shown here is derived from an EMBL/GenBank/DDBJ whole genome shotgun (WGS) entry which is preliminary data.</text>
</comment>
<dbReference type="GO" id="GO:0043022">
    <property type="term" value="F:ribosome binding"/>
    <property type="evidence" value="ECO:0007669"/>
    <property type="project" value="TreeGrafter"/>
</dbReference>
<dbReference type="NCBIfam" id="TIGR03156">
    <property type="entry name" value="GTP_HflX"/>
    <property type="match status" value="1"/>
</dbReference>
<evidence type="ECO:0000256" key="2">
    <source>
        <dbReference type="ARBA" id="ARBA00022741"/>
    </source>
</evidence>
<reference evidence="8 9" key="1">
    <citation type="journal article" date="2018" name="Syst. Appl. Microbiol.">
        <title>A new symbiotic nanoarchaeote (Candidatus Nanoclepta minutus) and its host (Zestosphaera tikiterensis gen. nov., sp. nov.) from a New Zealand hot spring.</title>
        <authorList>
            <person name="St John E."/>
            <person name="Liu Y."/>
            <person name="Podar M."/>
            <person name="Stott M.B."/>
            <person name="Meneghin J."/>
            <person name="Chen Z."/>
            <person name="Lagutin K."/>
            <person name="Mitchell K."/>
            <person name="Reysenbach A.L."/>
        </authorList>
    </citation>
    <scope>NUCLEOTIDE SEQUENCE [LARGE SCALE GENOMIC DNA]</scope>
    <source>
        <strain evidence="8">NZ3</strain>
    </source>
</reference>
<dbReference type="Pfam" id="PF13167">
    <property type="entry name" value="GTP-bdg_N"/>
    <property type="match status" value="1"/>
</dbReference>
<dbReference type="Gene3D" id="3.40.50.300">
    <property type="entry name" value="P-loop containing nucleotide triphosphate hydrolases"/>
    <property type="match status" value="1"/>
</dbReference>
<dbReference type="PIRSF" id="PIRSF006809">
    <property type="entry name" value="GTP-binding_hflX_prd"/>
    <property type="match status" value="1"/>
</dbReference>
<dbReference type="InterPro" id="IPR016496">
    <property type="entry name" value="GTPase_HflX"/>
</dbReference>
<dbReference type="PANTHER" id="PTHR10229:SF8">
    <property type="entry name" value="GTPASE HFLX"/>
    <property type="match status" value="1"/>
</dbReference>
<evidence type="ECO:0000256" key="5">
    <source>
        <dbReference type="PIRSR" id="PIRSR006809-1"/>
    </source>
</evidence>
<dbReference type="InterPro" id="IPR006073">
    <property type="entry name" value="GTP-bd"/>
</dbReference>
<organism evidence="8 9">
    <name type="scientific">Zestosphaera tikiterensis</name>
    <dbReference type="NCBI Taxonomy" id="1973259"/>
    <lineage>
        <taxon>Archaea</taxon>
        <taxon>Thermoproteota</taxon>
        <taxon>Thermoprotei</taxon>
        <taxon>Desulfurococcales</taxon>
        <taxon>Desulfurococcaceae</taxon>
        <taxon>Zestosphaera</taxon>
    </lineage>
</organism>
<feature type="binding site" evidence="6">
    <location>
        <position position="242"/>
    </location>
    <ligand>
        <name>Mg(2+)</name>
        <dbReference type="ChEBI" id="CHEBI:18420"/>
    </ligand>
</feature>
<dbReference type="InterPro" id="IPR032305">
    <property type="entry name" value="GTP-bd_M"/>
</dbReference>
<evidence type="ECO:0000256" key="3">
    <source>
        <dbReference type="ARBA" id="ARBA00022842"/>
    </source>
</evidence>
<comment type="cofactor">
    <cofactor evidence="6">
        <name>Mg(2+)</name>
        <dbReference type="ChEBI" id="CHEBI:18420"/>
    </cofactor>
</comment>
<keyword evidence="3 6" id="KW-0460">Magnesium</keyword>
<feature type="binding site" evidence="5">
    <location>
        <begin position="329"/>
        <end position="332"/>
    </location>
    <ligand>
        <name>GTP</name>
        <dbReference type="ChEBI" id="CHEBI:37565"/>
    </ligand>
</feature>
<dbReference type="GO" id="GO:0005737">
    <property type="term" value="C:cytoplasm"/>
    <property type="evidence" value="ECO:0007669"/>
    <property type="project" value="TreeGrafter"/>
</dbReference>
<keyword evidence="4 5" id="KW-0342">GTP-binding</keyword>
<dbReference type="InterPro" id="IPR042108">
    <property type="entry name" value="GTPase_HflX_N_sf"/>
</dbReference>
<evidence type="ECO:0000256" key="6">
    <source>
        <dbReference type="PIRSR" id="PIRSR006809-2"/>
    </source>
</evidence>
<dbReference type="EMBL" id="NBVN01000002">
    <property type="protein sequence ID" value="PUA33129.1"/>
    <property type="molecule type" value="Genomic_DNA"/>
</dbReference>
<dbReference type="GO" id="GO:0005525">
    <property type="term" value="F:GTP binding"/>
    <property type="evidence" value="ECO:0007669"/>
    <property type="project" value="UniProtKB-KW"/>
</dbReference>
<dbReference type="InterPro" id="IPR025121">
    <property type="entry name" value="GTPase_HflX_N"/>
</dbReference>
<keyword evidence="1 6" id="KW-0479">Metal-binding</keyword>
<feature type="binding site" evidence="5">
    <location>
        <begin position="215"/>
        <end position="222"/>
    </location>
    <ligand>
        <name>GTP</name>
        <dbReference type="ChEBI" id="CHEBI:37565"/>
    </ligand>
</feature>
<dbReference type="InterPro" id="IPR027417">
    <property type="entry name" value="P-loop_NTPase"/>
</dbReference>